<dbReference type="AlphaFoldDB" id="A0AAV4YCR5"/>
<name>A0AAV4YCR5_CAEEX</name>
<sequence>MYSADLEKISETISYNKNSKTQIRLEVLQGITISSVLQSQQLKYNNPILKSNFEEGIKIVLVNQALNNFEIPFRFRYFRKTCRKAVLSVIIWAVMAILDK</sequence>
<reference evidence="1 2" key="1">
    <citation type="submission" date="2021-06" db="EMBL/GenBank/DDBJ databases">
        <title>Caerostris extrusa draft genome.</title>
        <authorList>
            <person name="Kono N."/>
            <person name="Arakawa K."/>
        </authorList>
    </citation>
    <scope>NUCLEOTIDE SEQUENCE [LARGE SCALE GENOMIC DNA]</scope>
</reference>
<keyword evidence="2" id="KW-1185">Reference proteome</keyword>
<comment type="caution">
    <text evidence="1">The sequence shown here is derived from an EMBL/GenBank/DDBJ whole genome shotgun (WGS) entry which is preliminary data.</text>
</comment>
<dbReference type="Proteomes" id="UP001054945">
    <property type="component" value="Unassembled WGS sequence"/>
</dbReference>
<proteinExistence type="predicted"/>
<protein>
    <submittedName>
        <fullName evidence="1">Uncharacterized protein</fullName>
    </submittedName>
</protein>
<organism evidence="1 2">
    <name type="scientific">Caerostris extrusa</name>
    <name type="common">Bark spider</name>
    <name type="synonym">Caerostris bankana</name>
    <dbReference type="NCBI Taxonomy" id="172846"/>
    <lineage>
        <taxon>Eukaryota</taxon>
        <taxon>Metazoa</taxon>
        <taxon>Ecdysozoa</taxon>
        <taxon>Arthropoda</taxon>
        <taxon>Chelicerata</taxon>
        <taxon>Arachnida</taxon>
        <taxon>Araneae</taxon>
        <taxon>Araneomorphae</taxon>
        <taxon>Entelegynae</taxon>
        <taxon>Araneoidea</taxon>
        <taxon>Araneidae</taxon>
        <taxon>Caerostris</taxon>
    </lineage>
</organism>
<dbReference type="EMBL" id="BPLR01019200">
    <property type="protein sequence ID" value="GIZ05068.1"/>
    <property type="molecule type" value="Genomic_DNA"/>
</dbReference>
<evidence type="ECO:0000313" key="2">
    <source>
        <dbReference type="Proteomes" id="UP001054945"/>
    </source>
</evidence>
<gene>
    <name evidence="1" type="ORF">CEXT_494191</name>
</gene>
<accession>A0AAV4YCR5</accession>
<evidence type="ECO:0000313" key="1">
    <source>
        <dbReference type="EMBL" id="GIZ05068.1"/>
    </source>
</evidence>